<feature type="domain" description="HTH bat-type" evidence="4">
    <location>
        <begin position="156"/>
        <end position="205"/>
    </location>
</feature>
<proteinExistence type="predicted"/>
<name>A0ABD5RPY4_9EURY</name>
<evidence type="ECO:0000259" key="4">
    <source>
        <dbReference type="Pfam" id="PF04967"/>
    </source>
</evidence>
<feature type="compositionally biased region" description="Basic and acidic residues" evidence="3">
    <location>
        <begin position="225"/>
        <end position="238"/>
    </location>
</feature>
<dbReference type="InterPro" id="IPR007050">
    <property type="entry name" value="HTH_bacterioopsin"/>
</dbReference>
<dbReference type="Pfam" id="PF15915">
    <property type="entry name" value="BAT"/>
    <property type="match status" value="1"/>
</dbReference>
<reference evidence="6 7" key="1">
    <citation type="journal article" date="2019" name="Int. J. Syst. Evol. Microbiol.">
        <title>The Global Catalogue of Microorganisms (GCM) 10K type strain sequencing project: providing services to taxonomists for standard genome sequencing and annotation.</title>
        <authorList>
            <consortium name="The Broad Institute Genomics Platform"/>
            <consortium name="The Broad Institute Genome Sequencing Center for Infectious Disease"/>
            <person name="Wu L."/>
            <person name="Ma J."/>
        </authorList>
    </citation>
    <scope>NUCLEOTIDE SEQUENCE [LARGE SCALE GENOMIC DNA]</scope>
    <source>
        <strain evidence="6 7">CGMCC 1.12543</strain>
    </source>
</reference>
<accession>A0ABD5RPY4</accession>
<dbReference type="InterPro" id="IPR031803">
    <property type="entry name" value="BAT_GAF/HTH-assoc"/>
</dbReference>
<keyword evidence="1" id="KW-0805">Transcription regulation</keyword>
<dbReference type="AlphaFoldDB" id="A0ABD5RPY4"/>
<comment type="caution">
    <text evidence="6">The sequence shown here is derived from an EMBL/GenBank/DDBJ whole genome shotgun (WGS) entry which is preliminary data.</text>
</comment>
<evidence type="ECO:0000313" key="6">
    <source>
        <dbReference type="EMBL" id="MFC5972605.1"/>
    </source>
</evidence>
<sequence length="238" mass="27041">MIVEFTIDQPTLLQSLRQVPSTRITWEQTDTTANDERLMLFWAESDDYDAFETAMYHDSTVTAPRTLTRFSDRRLYQVEQVGEGVAQSIYPTTVEAGGIIQQGTATYAGWWFQVAFPDNDALRHVHETCTEHDLDFSLERKYELATEDTPATSYGLTEKQRDMLIHAVQQGYYDVPRATSLDCIADEQDISHQAASERLRRAIDVLARNTIVTSREQTDQSAKMGKGDEAGDDSRWAN</sequence>
<dbReference type="Proteomes" id="UP001596099">
    <property type="component" value="Unassembled WGS sequence"/>
</dbReference>
<protein>
    <submittedName>
        <fullName evidence="6">Helix-turn-helix domain-containing protein</fullName>
    </submittedName>
</protein>
<feature type="region of interest" description="Disordered" evidence="3">
    <location>
        <begin position="214"/>
        <end position="238"/>
    </location>
</feature>
<evidence type="ECO:0000259" key="5">
    <source>
        <dbReference type="Pfam" id="PF15915"/>
    </source>
</evidence>
<feature type="domain" description="Bacterioopsin transcriptional activator GAF and HTH associated" evidence="5">
    <location>
        <begin position="3"/>
        <end position="145"/>
    </location>
</feature>
<evidence type="ECO:0000256" key="1">
    <source>
        <dbReference type="ARBA" id="ARBA00023015"/>
    </source>
</evidence>
<dbReference type="PANTHER" id="PTHR34236:SF1">
    <property type="entry name" value="DIMETHYL SULFOXIDE REDUCTASE TRANSCRIPTIONAL ACTIVATOR"/>
    <property type="match status" value="1"/>
</dbReference>
<dbReference type="EMBL" id="JBHSQH010000001">
    <property type="protein sequence ID" value="MFC5972605.1"/>
    <property type="molecule type" value="Genomic_DNA"/>
</dbReference>
<evidence type="ECO:0000313" key="7">
    <source>
        <dbReference type="Proteomes" id="UP001596099"/>
    </source>
</evidence>
<keyword evidence="2" id="KW-0804">Transcription</keyword>
<keyword evidence="7" id="KW-1185">Reference proteome</keyword>
<evidence type="ECO:0000256" key="2">
    <source>
        <dbReference type="ARBA" id="ARBA00023163"/>
    </source>
</evidence>
<dbReference type="RefSeq" id="WP_247416144.1">
    <property type="nucleotide sequence ID" value="NZ_JALLGW010000001.1"/>
</dbReference>
<gene>
    <name evidence="6" type="ORF">ACFPYI_14805</name>
</gene>
<dbReference type="Pfam" id="PF04967">
    <property type="entry name" value="HTH_10"/>
    <property type="match status" value="1"/>
</dbReference>
<dbReference type="PANTHER" id="PTHR34236">
    <property type="entry name" value="DIMETHYL SULFOXIDE REDUCTASE TRANSCRIPTIONAL ACTIVATOR"/>
    <property type="match status" value="1"/>
</dbReference>
<evidence type="ECO:0000256" key="3">
    <source>
        <dbReference type="SAM" id="MobiDB-lite"/>
    </source>
</evidence>
<organism evidence="6 7">
    <name type="scientific">Halomarina salina</name>
    <dbReference type="NCBI Taxonomy" id="1872699"/>
    <lineage>
        <taxon>Archaea</taxon>
        <taxon>Methanobacteriati</taxon>
        <taxon>Methanobacteriota</taxon>
        <taxon>Stenosarchaea group</taxon>
        <taxon>Halobacteria</taxon>
        <taxon>Halobacteriales</taxon>
        <taxon>Natronomonadaceae</taxon>
        <taxon>Halomarina</taxon>
    </lineage>
</organism>